<protein>
    <submittedName>
        <fullName evidence="3">Uncharacterized protein</fullName>
    </submittedName>
</protein>
<evidence type="ECO:0000313" key="4">
    <source>
        <dbReference type="Proteomes" id="UP000765509"/>
    </source>
</evidence>
<evidence type="ECO:0000313" key="3">
    <source>
        <dbReference type="EMBL" id="MBW0541663.1"/>
    </source>
</evidence>
<dbReference type="Proteomes" id="UP000765509">
    <property type="component" value="Unassembled WGS sequence"/>
</dbReference>
<proteinExistence type="predicted"/>
<dbReference type="EMBL" id="AVOT02046349">
    <property type="protein sequence ID" value="MBW0541663.1"/>
    <property type="molecule type" value="Genomic_DNA"/>
</dbReference>
<organism evidence="3 4">
    <name type="scientific">Austropuccinia psidii MF-1</name>
    <dbReference type="NCBI Taxonomy" id="1389203"/>
    <lineage>
        <taxon>Eukaryota</taxon>
        <taxon>Fungi</taxon>
        <taxon>Dikarya</taxon>
        <taxon>Basidiomycota</taxon>
        <taxon>Pucciniomycotina</taxon>
        <taxon>Pucciniomycetes</taxon>
        <taxon>Pucciniales</taxon>
        <taxon>Sphaerophragmiaceae</taxon>
        <taxon>Austropuccinia</taxon>
    </lineage>
</organism>
<keyword evidence="4" id="KW-1185">Reference proteome</keyword>
<feature type="region of interest" description="Disordered" evidence="2">
    <location>
        <begin position="80"/>
        <end position="100"/>
    </location>
</feature>
<evidence type="ECO:0000256" key="2">
    <source>
        <dbReference type="SAM" id="MobiDB-lite"/>
    </source>
</evidence>
<evidence type="ECO:0000256" key="1">
    <source>
        <dbReference type="SAM" id="Coils"/>
    </source>
</evidence>
<keyword evidence="1" id="KW-0175">Coiled coil</keyword>
<gene>
    <name evidence="3" type="ORF">O181_081378</name>
</gene>
<feature type="compositionally biased region" description="Polar residues" evidence="2">
    <location>
        <begin position="115"/>
        <end position="135"/>
    </location>
</feature>
<name>A0A9Q3FPR6_9BASI</name>
<feature type="region of interest" description="Disordered" evidence="2">
    <location>
        <begin position="115"/>
        <end position="143"/>
    </location>
</feature>
<accession>A0A9Q3FPR6</accession>
<comment type="caution">
    <text evidence="3">The sequence shown here is derived from an EMBL/GenBank/DDBJ whole genome shotgun (WGS) entry which is preliminary data.</text>
</comment>
<feature type="coiled-coil region" evidence="1">
    <location>
        <begin position="182"/>
        <end position="216"/>
    </location>
</feature>
<dbReference type="AlphaFoldDB" id="A0A9Q3FPR6"/>
<sequence length="238" mass="27620">MEHGQQEAQPSIPLSRTWSKLPKGISQEIDFKDFMEITKGWNPTRKFRILEERETRLRENQATIQAIEEQLTQTGFQGKTRIQGQKQGLIQPKSERVRPNDPEAVVLHEISTQGPKIAENTSRISSPNNRNITPTQDEHSVVTPESNLNSDALWLQISQNSEQNQKKFAELQESHERIKKLIASMDKIVKSLQEGLAQLRKNSEETNKRLRRVSEELHHCKRDRDCPDEDLNKFFNVY</sequence>
<reference evidence="3" key="1">
    <citation type="submission" date="2021-03" db="EMBL/GenBank/DDBJ databases">
        <title>Draft genome sequence of rust myrtle Austropuccinia psidii MF-1, a brazilian biotype.</title>
        <authorList>
            <person name="Quecine M.C."/>
            <person name="Pachon D.M.R."/>
            <person name="Bonatelli M.L."/>
            <person name="Correr F.H."/>
            <person name="Franceschini L.M."/>
            <person name="Leite T.F."/>
            <person name="Margarido G.R.A."/>
            <person name="Almeida C.A."/>
            <person name="Ferrarezi J.A."/>
            <person name="Labate C.A."/>
        </authorList>
    </citation>
    <scope>NUCLEOTIDE SEQUENCE</scope>
    <source>
        <strain evidence="3">MF-1</strain>
    </source>
</reference>